<sequence>MTEQAENNIHRLADRPEASLTGTLLENMIRRGVLTNEQARQVLDDLLSQLPDGDPFRTLVEQLKERFPDGAAQAVRMG</sequence>
<keyword evidence="2" id="KW-1185">Reference proteome</keyword>
<organism evidence="1 2">
    <name type="scientific">Sphingobium jiangsuense</name>
    <dbReference type="NCBI Taxonomy" id="870476"/>
    <lineage>
        <taxon>Bacteria</taxon>
        <taxon>Pseudomonadati</taxon>
        <taxon>Pseudomonadota</taxon>
        <taxon>Alphaproteobacteria</taxon>
        <taxon>Sphingomonadales</taxon>
        <taxon>Sphingomonadaceae</taxon>
        <taxon>Sphingobium</taxon>
    </lineage>
</organism>
<dbReference type="EMBL" id="JACIDT010000008">
    <property type="protein sequence ID" value="MBB3926702.1"/>
    <property type="molecule type" value="Genomic_DNA"/>
</dbReference>
<dbReference type="AlphaFoldDB" id="A0A7W6BKH8"/>
<name>A0A7W6BKH8_9SPHN</name>
<reference evidence="1 2" key="1">
    <citation type="submission" date="2020-08" db="EMBL/GenBank/DDBJ databases">
        <title>Genomic Encyclopedia of Type Strains, Phase IV (KMG-IV): sequencing the most valuable type-strain genomes for metagenomic binning, comparative biology and taxonomic classification.</title>
        <authorList>
            <person name="Goeker M."/>
        </authorList>
    </citation>
    <scope>NUCLEOTIDE SEQUENCE [LARGE SCALE GENOMIC DNA]</scope>
    <source>
        <strain evidence="1 2">DSM 26189</strain>
    </source>
</reference>
<gene>
    <name evidence="1" type="ORF">GGR43_002425</name>
</gene>
<evidence type="ECO:0000313" key="2">
    <source>
        <dbReference type="Proteomes" id="UP000571950"/>
    </source>
</evidence>
<proteinExistence type="predicted"/>
<accession>A0A7W6BKH8</accession>
<dbReference type="RefSeq" id="WP_188072217.1">
    <property type="nucleotide sequence ID" value="NZ_BSPS01000114.1"/>
</dbReference>
<evidence type="ECO:0000313" key="1">
    <source>
        <dbReference type="EMBL" id="MBB3926702.1"/>
    </source>
</evidence>
<dbReference type="Proteomes" id="UP000571950">
    <property type="component" value="Unassembled WGS sequence"/>
</dbReference>
<protein>
    <submittedName>
        <fullName evidence="1">Polyhydroxyalkanoate synthesis regulator phasin</fullName>
    </submittedName>
</protein>
<comment type="caution">
    <text evidence="1">The sequence shown here is derived from an EMBL/GenBank/DDBJ whole genome shotgun (WGS) entry which is preliminary data.</text>
</comment>